<dbReference type="Gene3D" id="3.60.15.10">
    <property type="entry name" value="Ribonuclease Z/Hydroxyacylglutathione hydrolase-like"/>
    <property type="match status" value="1"/>
</dbReference>
<dbReference type="GO" id="GO:0016787">
    <property type="term" value="F:hydrolase activity"/>
    <property type="evidence" value="ECO:0007669"/>
    <property type="project" value="UniProtKB-KW"/>
</dbReference>
<gene>
    <name evidence="2" type="ORF">MNBD_GAMMA04-323</name>
</gene>
<dbReference type="EMBL" id="UOFB01000354">
    <property type="protein sequence ID" value="VAW49493.1"/>
    <property type="molecule type" value="Genomic_DNA"/>
</dbReference>
<evidence type="ECO:0000259" key="1">
    <source>
        <dbReference type="Pfam" id="PF00753"/>
    </source>
</evidence>
<name>A0A3B0WB22_9ZZZZ</name>
<dbReference type="InterPro" id="IPR001279">
    <property type="entry name" value="Metallo-B-lactamas"/>
</dbReference>
<evidence type="ECO:0000313" key="2">
    <source>
        <dbReference type="EMBL" id="VAW49493.1"/>
    </source>
</evidence>
<protein>
    <submittedName>
        <fullName evidence="2">MBL-fold metallo-hydrolase superfamily</fullName>
    </submittedName>
</protein>
<proteinExistence type="predicted"/>
<dbReference type="CDD" id="cd16282">
    <property type="entry name" value="metallo-hydrolase-like_MBL-fold"/>
    <property type="match status" value="1"/>
</dbReference>
<reference evidence="2" key="1">
    <citation type="submission" date="2018-06" db="EMBL/GenBank/DDBJ databases">
        <authorList>
            <person name="Zhirakovskaya E."/>
        </authorList>
    </citation>
    <scope>NUCLEOTIDE SEQUENCE</scope>
</reference>
<accession>A0A3B0WB22</accession>
<dbReference type="InterPro" id="IPR050855">
    <property type="entry name" value="NDM-1-like"/>
</dbReference>
<dbReference type="Pfam" id="PF00753">
    <property type="entry name" value="Lactamase_B"/>
    <property type="match status" value="1"/>
</dbReference>
<feature type="domain" description="Metallo-beta-lactamase" evidence="1">
    <location>
        <begin position="250"/>
        <end position="296"/>
    </location>
</feature>
<sequence length="383" mass="42905">MTKRKRRVFVSTAFIFALQVTYVSASELATQDPYIEGFKAYAEEVKSYSNDLNHSLLSYVDEVKKAEKQVGYIGKALPIPKATKVTDGVYTVVGSMIWHNPSNFGLNNNLSFIIFEDGVFVFNAGANAALAYSLHQQIKALTDKPVKWVAVENNQGHAYLGASYWVDVGVKNLYSSQAANDQFDAGFERTKREWSERVGKNITLSARNVSDQFTTFEDKMVIEVGGGQGELSLLKRGYSGVEKVYLYDFGPGHTPASTSLYIPSRKVFFTGDLGFNERMPVFFKYTNVKAWIESYEAMMSTIPEDTIMVPGHGTPTNMATLKKQTYDYLVYLYQNIEKIVEADGSLEDALSLDQSMYQDRPVFRQAAENNARHVYNEISGGGF</sequence>
<keyword evidence="2" id="KW-0378">Hydrolase</keyword>
<dbReference type="PANTHER" id="PTHR42951:SF4">
    <property type="entry name" value="ACYL-COENZYME A THIOESTERASE MBLAC2"/>
    <property type="match status" value="1"/>
</dbReference>
<dbReference type="SUPFAM" id="SSF56281">
    <property type="entry name" value="Metallo-hydrolase/oxidoreductase"/>
    <property type="match status" value="1"/>
</dbReference>
<dbReference type="InterPro" id="IPR036866">
    <property type="entry name" value="RibonucZ/Hydroxyglut_hydro"/>
</dbReference>
<organism evidence="2">
    <name type="scientific">hydrothermal vent metagenome</name>
    <dbReference type="NCBI Taxonomy" id="652676"/>
    <lineage>
        <taxon>unclassified sequences</taxon>
        <taxon>metagenomes</taxon>
        <taxon>ecological metagenomes</taxon>
    </lineage>
</organism>
<dbReference type="PANTHER" id="PTHR42951">
    <property type="entry name" value="METALLO-BETA-LACTAMASE DOMAIN-CONTAINING"/>
    <property type="match status" value="1"/>
</dbReference>
<dbReference type="AlphaFoldDB" id="A0A3B0WB22"/>